<dbReference type="InterPro" id="IPR011701">
    <property type="entry name" value="MFS"/>
</dbReference>
<evidence type="ECO:0008006" key="11">
    <source>
        <dbReference type="Google" id="ProtNLM"/>
    </source>
</evidence>
<evidence type="ECO:0000256" key="2">
    <source>
        <dbReference type="ARBA" id="ARBA00008335"/>
    </source>
</evidence>
<comment type="caution">
    <text evidence="9">The sequence shown here is derived from an EMBL/GenBank/DDBJ whole genome shotgun (WGS) entry which is preliminary data.</text>
</comment>
<feature type="transmembrane region" description="Helical" evidence="8">
    <location>
        <begin position="443"/>
        <end position="465"/>
    </location>
</feature>
<keyword evidence="3" id="KW-0813">Transport</keyword>
<sequence length="476" mass="50281">MTVVLPSASTTSLELDVSDAPRTDTDEQAVQSFTPFAGQPIPEDSALDDSVDLTPADLPSFLSAPSTRVRRRSELAFARPPKAAADDDKGALELPTLTASSAVAPYLSSKGPVVVQAVETPMTSLGTTPAPSVQYSETAPLDGGLRKKQKLYGSLFQVATYAMLAPAGPFPMNVLAYSLTGFGMALQNAGGNGFVGSLKNDTSTKFGLLHGAYGVGAFLAPLAATHFAQTRHWSYHFFISLGLAVSNTASLALIFRFRSQDEIMAEAGREPGDVGTAGDSKMRQILSLKVVHYLALFAIIYIGVEVTLGGWIVTFIIRERQGGPNAGYISSGYFGGLTLGRISLIWLNRKIGERHALFIYCLICIGSVFSHPRPSLVHLTLAHLTLAHFTPRADLKSPSGAVPSLIENALAVSVIGLLMGPMYPILVNYAKGIIPGWLLTGSLGWITGIGQSGSAVLPFVAGLLASKFGIASMQPL</sequence>
<evidence type="ECO:0000256" key="7">
    <source>
        <dbReference type="SAM" id="MobiDB-lite"/>
    </source>
</evidence>
<keyword evidence="4 8" id="KW-0812">Transmembrane</keyword>
<evidence type="ECO:0000256" key="8">
    <source>
        <dbReference type="SAM" id="Phobius"/>
    </source>
</evidence>
<keyword evidence="10" id="KW-1185">Reference proteome</keyword>
<feature type="region of interest" description="Disordered" evidence="7">
    <location>
        <begin position="1"/>
        <end position="27"/>
    </location>
</feature>
<dbReference type="GO" id="GO:0022857">
    <property type="term" value="F:transmembrane transporter activity"/>
    <property type="evidence" value="ECO:0007669"/>
    <property type="project" value="InterPro"/>
</dbReference>
<dbReference type="OrthoDB" id="413079at2759"/>
<dbReference type="Proteomes" id="UP000298061">
    <property type="component" value="Unassembled WGS sequence"/>
</dbReference>
<evidence type="ECO:0000256" key="4">
    <source>
        <dbReference type="ARBA" id="ARBA00022692"/>
    </source>
</evidence>
<dbReference type="InterPro" id="IPR036259">
    <property type="entry name" value="MFS_trans_sf"/>
</dbReference>
<accession>A0A4Y9ZU02</accession>
<organism evidence="9 10">
    <name type="scientific">Hericium alpestre</name>
    <dbReference type="NCBI Taxonomy" id="135208"/>
    <lineage>
        <taxon>Eukaryota</taxon>
        <taxon>Fungi</taxon>
        <taxon>Dikarya</taxon>
        <taxon>Basidiomycota</taxon>
        <taxon>Agaricomycotina</taxon>
        <taxon>Agaricomycetes</taxon>
        <taxon>Russulales</taxon>
        <taxon>Hericiaceae</taxon>
        <taxon>Hericium</taxon>
    </lineage>
</organism>
<gene>
    <name evidence="9" type="ORF">EWM64_g6699</name>
</gene>
<dbReference type="GO" id="GO:0016020">
    <property type="term" value="C:membrane"/>
    <property type="evidence" value="ECO:0007669"/>
    <property type="project" value="TreeGrafter"/>
</dbReference>
<dbReference type="PANTHER" id="PTHR23514">
    <property type="entry name" value="BYPASS OF STOP CODON PROTEIN 6"/>
    <property type="match status" value="1"/>
</dbReference>
<evidence type="ECO:0000256" key="6">
    <source>
        <dbReference type="ARBA" id="ARBA00023136"/>
    </source>
</evidence>
<evidence type="ECO:0000256" key="1">
    <source>
        <dbReference type="ARBA" id="ARBA00004127"/>
    </source>
</evidence>
<protein>
    <recommendedName>
        <fullName evidence="11">Major facilitator superfamily (MFS) profile domain-containing protein</fullName>
    </recommendedName>
</protein>
<evidence type="ECO:0000256" key="5">
    <source>
        <dbReference type="ARBA" id="ARBA00022989"/>
    </source>
</evidence>
<dbReference type="PANTHER" id="PTHR23514:SF3">
    <property type="entry name" value="BYPASS OF STOP CODON PROTEIN 6"/>
    <property type="match status" value="1"/>
</dbReference>
<dbReference type="EMBL" id="SFCI01000947">
    <property type="protein sequence ID" value="TFY77311.1"/>
    <property type="molecule type" value="Genomic_DNA"/>
</dbReference>
<comment type="subcellular location">
    <subcellularLocation>
        <location evidence="1">Endomembrane system</location>
        <topology evidence="1">Multi-pass membrane protein</topology>
    </subcellularLocation>
</comment>
<proteinExistence type="inferred from homology"/>
<keyword evidence="5 8" id="KW-1133">Transmembrane helix</keyword>
<dbReference type="Gene3D" id="1.20.1250.20">
    <property type="entry name" value="MFS general substrate transporter like domains"/>
    <property type="match status" value="1"/>
</dbReference>
<dbReference type="AlphaFoldDB" id="A0A4Y9ZU02"/>
<feature type="transmembrane region" description="Helical" evidence="8">
    <location>
        <begin position="328"/>
        <end position="347"/>
    </location>
</feature>
<feature type="transmembrane region" description="Helical" evidence="8">
    <location>
        <begin position="354"/>
        <end position="370"/>
    </location>
</feature>
<dbReference type="InterPro" id="IPR051788">
    <property type="entry name" value="MFS_Transporter"/>
</dbReference>
<feature type="transmembrane region" description="Helical" evidence="8">
    <location>
        <begin position="151"/>
        <end position="168"/>
    </location>
</feature>
<comment type="similarity">
    <text evidence="2">Belongs to the major facilitator superfamily.</text>
</comment>
<dbReference type="SUPFAM" id="SSF103473">
    <property type="entry name" value="MFS general substrate transporter"/>
    <property type="match status" value="1"/>
</dbReference>
<feature type="transmembrane region" description="Helical" evidence="8">
    <location>
        <begin position="207"/>
        <end position="227"/>
    </location>
</feature>
<evidence type="ECO:0000313" key="9">
    <source>
        <dbReference type="EMBL" id="TFY77311.1"/>
    </source>
</evidence>
<feature type="transmembrane region" description="Helical" evidence="8">
    <location>
        <begin position="405"/>
        <end position="423"/>
    </location>
</feature>
<dbReference type="STRING" id="135208.A0A4Y9ZU02"/>
<feature type="transmembrane region" description="Helical" evidence="8">
    <location>
        <begin position="233"/>
        <end position="255"/>
    </location>
</feature>
<reference evidence="9 10" key="1">
    <citation type="submission" date="2019-02" db="EMBL/GenBank/DDBJ databases">
        <title>Genome sequencing of the rare red list fungi Hericium alpestre (H. flagellum).</title>
        <authorList>
            <person name="Buettner E."/>
            <person name="Kellner H."/>
        </authorList>
    </citation>
    <scope>NUCLEOTIDE SEQUENCE [LARGE SCALE GENOMIC DNA]</scope>
    <source>
        <strain evidence="9 10">DSM 108284</strain>
    </source>
</reference>
<dbReference type="Pfam" id="PF07690">
    <property type="entry name" value="MFS_1"/>
    <property type="match status" value="1"/>
</dbReference>
<dbReference type="GO" id="GO:0012505">
    <property type="term" value="C:endomembrane system"/>
    <property type="evidence" value="ECO:0007669"/>
    <property type="project" value="UniProtKB-SubCell"/>
</dbReference>
<evidence type="ECO:0000313" key="10">
    <source>
        <dbReference type="Proteomes" id="UP000298061"/>
    </source>
</evidence>
<evidence type="ECO:0000256" key="3">
    <source>
        <dbReference type="ARBA" id="ARBA00022448"/>
    </source>
</evidence>
<keyword evidence="6 8" id="KW-0472">Membrane</keyword>
<name>A0A4Y9ZU02_9AGAM</name>
<feature type="transmembrane region" description="Helical" evidence="8">
    <location>
        <begin position="290"/>
        <end position="316"/>
    </location>
</feature>